<feature type="signal peptide" evidence="1">
    <location>
        <begin position="1"/>
        <end position="21"/>
    </location>
</feature>
<dbReference type="HOGENOM" id="CLU_2485775_0_0_1"/>
<keyword evidence="3" id="KW-1185">Reference proteome</keyword>
<proteinExistence type="predicted"/>
<dbReference type="PhylomeDB" id="B4LI11"/>
<dbReference type="InParanoid" id="B4LI11"/>
<evidence type="ECO:0000313" key="3">
    <source>
        <dbReference type="Proteomes" id="UP000008792"/>
    </source>
</evidence>
<evidence type="ECO:0000256" key="1">
    <source>
        <dbReference type="SAM" id="SignalP"/>
    </source>
</evidence>
<dbReference type="OMA" id="SHYINEP"/>
<evidence type="ECO:0000313" key="2">
    <source>
        <dbReference type="EMBL" id="EDW68555.1"/>
    </source>
</evidence>
<protein>
    <recommendedName>
        <fullName evidence="4">RxLR effector protein</fullName>
    </recommendedName>
</protein>
<accession>B4LI11</accession>
<dbReference type="EMBL" id="CH940647">
    <property type="protein sequence ID" value="EDW68555.1"/>
    <property type="molecule type" value="Genomic_DNA"/>
</dbReference>
<sequence>MKIVIASLLVHMVLLVPACGAASLGAVQRKDSTVEHAIVRRDLMHKIHGIPDALRSIFDTNAEYIKKPVQFLSFGKIKLGDDRNKSD</sequence>
<evidence type="ECO:0008006" key="4">
    <source>
        <dbReference type="Google" id="ProtNLM"/>
    </source>
</evidence>
<keyword evidence="1" id="KW-0732">Signal</keyword>
<organism evidence="2 3">
    <name type="scientific">Drosophila virilis</name>
    <name type="common">Fruit fly</name>
    <dbReference type="NCBI Taxonomy" id="7244"/>
    <lineage>
        <taxon>Eukaryota</taxon>
        <taxon>Metazoa</taxon>
        <taxon>Ecdysozoa</taxon>
        <taxon>Arthropoda</taxon>
        <taxon>Hexapoda</taxon>
        <taxon>Insecta</taxon>
        <taxon>Pterygota</taxon>
        <taxon>Neoptera</taxon>
        <taxon>Endopterygota</taxon>
        <taxon>Diptera</taxon>
        <taxon>Brachycera</taxon>
        <taxon>Muscomorpha</taxon>
        <taxon>Ephydroidea</taxon>
        <taxon>Drosophilidae</taxon>
        <taxon>Drosophila</taxon>
    </lineage>
</organism>
<name>B4LI11_DROVI</name>
<dbReference type="AlphaFoldDB" id="B4LI11"/>
<gene>
    <name evidence="2" type="primary">Dvir\GJ12776</name>
    <name evidence="2" type="ORF">Dvir_GJ12776</name>
</gene>
<feature type="chain" id="PRO_5002816022" description="RxLR effector protein" evidence="1">
    <location>
        <begin position="22"/>
        <end position="87"/>
    </location>
</feature>
<reference evidence="2 3" key="1">
    <citation type="journal article" date="2007" name="Nature">
        <title>Evolution of genes and genomes on the Drosophila phylogeny.</title>
        <authorList>
            <consortium name="Drosophila 12 Genomes Consortium"/>
            <person name="Clark A.G."/>
            <person name="Eisen M.B."/>
            <person name="Smith D.R."/>
            <person name="Bergman C.M."/>
            <person name="Oliver B."/>
            <person name="Markow T.A."/>
            <person name="Kaufman T.C."/>
            <person name="Kellis M."/>
            <person name="Gelbart W."/>
            <person name="Iyer V.N."/>
            <person name="Pollard D.A."/>
            <person name="Sackton T.B."/>
            <person name="Larracuente A.M."/>
            <person name="Singh N.D."/>
            <person name="Abad J.P."/>
            <person name="Abt D.N."/>
            <person name="Adryan B."/>
            <person name="Aguade M."/>
            <person name="Akashi H."/>
            <person name="Anderson W.W."/>
            <person name="Aquadro C.F."/>
            <person name="Ardell D.H."/>
            <person name="Arguello R."/>
            <person name="Artieri C.G."/>
            <person name="Barbash D.A."/>
            <person name="Barker D."/>
            <person name="Barsanti P."/>
            <person name="Batterham P."/>
            <person name="Batzoglou S."/>
            <person name="Begun D."/>
            <person name="Bhutkar A."/>
            <person name="Blanco E."/>
            <person name="Bosak S.A."/>
            <person name="Bradley R.K."/>
            <person name="Brand A.D."/>
            <person name="Brent M.R."/>
            <person name="Brooks A.N."/>
            <person name="Brown R.H."/>
            <person name="Butlin R.K."/>
            <person name="Caggese C."/>
            <person name="Calvi B.R."/>
            <person name="Bernardo de Carvalho A."/>
            <person name="Caspi A."/>
            <person name="Castrezana S."/>
            <person name="Celniker S.E."/>
            <person name="Chang J.L."/>
            <person name="Chapple C."/>
            <person name="Chatterji S."/>
            <person name="Chinwalla A."/>
            <person name="Civetta A."/>
            <person name="Clifton S.W."/>
            <person name="Comeron J.M."/>
            <person name="Costello J.C."/>
            <person name="Coyne J.A."/>
            <person name="Daub J."/>
            <person name="David R.G."/>
            <person name="Delcher A.L."/>
            <person name="Delehaunty K."/>
            <person name="Do C.B."/>
            <person name="Ebling H."/>
            <person name="Edwards K."/>
            <person name="Eickbush T."/>
            <person name="Evans J.D."/>
            <person name="Filipski A."/>
            <person name="Findeiss S."/>
            <person name="Freyhult E."/>
            <person name="Fulton L."/>
            <person name="Fulton R."/>
            <person name="Garcia A.C."/>
            <person name="Gardiner A."/>
            <person name="Garfield D.A."/>
            <person name="Garvin B.E."/>
            <person name="Gibson G."/>
            <person name="Gilbert D."/>
            <person name="Gnerre S."/>
            <person name="Godfrey J."/>
            <person name="Good R."/>
            <person name="Gotea V."/>
            <person name="Gravely B."/>
            <person name="Greenberg A.J."/>
            <person name="Griffiths-Jones S."/>
            <person name="Gross S."/>
            <person name="Guigo R."/>
            <person name="Gustafson E.A."/>
            <person name="Haerty W."/>
            <person name="Hahn M.W."/>
            <person name="Halligan D.L."/>
            <person name="Halpern A.L."/>
            <person name="Halter G.M."/>
            <person name="Han M.V."/>
            <person name="Heger A."/>
            <person name="Hillier L."/>
            <person name="Hinrichs A.S."/>
            <person name="Holmes I."/>
            <person name="Hoskins R.A."/>
            <person name="Hubisz M.J."/>
            <person name="Hultmark D."/>
            <person name="Huntley M.A."/>
            <person name="Jaffe D.B."/>
            <person name="Jagadeeshan S."/>
            <person name="Jeck W.R."/>
            <person name="Johnson J."/>
            <person name="Jones C.D."/>
            <person name="Jordan W.C."/>
            <person name="Karpen G.H."/>
            <person name="Kataoka E."/>
            <person name="Keightley P.D."/>
            <person name="Kheradpour P."/>
            <person name="Kirkness E.F."/>
            <person name="Koerich L.B."/>
            <person name="Kristiansen K."/>
            <person name="Kudrna D."/>
            <person name="Kulathinal R.J."/>
            <person name="Kumar S."/>
            <person name="Kwok R."/>
            <person name="Lander E."/>
            <person name="Langley C.H."/>
            <person name="Lapoint R."/>
            <person name="Lazzaro B.P."/>
            <person name="Lee S.J."/>
            <person name="Levesque L."/>
            <person name="Li R."/>
            <person name="Lin C.F."/>
            <person name="Lin M.F."/>
            <person name="Lindblad-Toh K."/>
            <person name="Llopart A."/>
            <person name="Long M."/>
            <person name="Low L."/>
            <person name="Lozovsky E."/>
            <person name="Lu J."/>
            <person name="Luo M."/>
            <person name="Machado C.A."/>
            <person name="Makalowski W."/>
            <person name="Marzo M."/>
            <person name="Matsuda M."/>
            <person name="Matzkin L."/>
            <person name="McAllister B."/>
            <person name="McBride C.S."/>
            <person name="McKernan B."/>
            <person name="McKernan K."/>
            <person name="Mendez-Lago M."/>
            <person name="Minx P."/>
            <person name="Mollenhauer M.U."/>
            <person name="Montooth K."/>
            <person name="Mount S.M."/>
            <person name="Mu X."/>
            <person name="Myers E."/>
            <person name="Negre B."/>
            <person name="Newfeld S."/>
            <person name="Nielsen R."/>
            <person name="Noor M.A."/>
            <person name="O'Grady P."/>
            <person name="Pachter L."/>
            <person name="Papaceit M."/>
            <person name="Parisi M.J."/>
            <person name="Parisi M."/>
            <person name="Parts L."/>
            <person name="Pedersen J.S."/>
            <person name="Pesole G."/>
            <person name="Phillippy A.M."/>
            <person name="Ponting C.P."/>
            <person name="Pop M."/>
            <person name="Porcelli D."/>
            <person name="Powell J.R."/>
            <person name="Prohaska S."/>
            <person name="Pruitt K."/>
            <person name="Puig M."/>
            <person name="Quesneville H."/>
            <person name="Ram K.R."/>
            <person name="Rand D."/>
            <person name="Rasmussen M.D."/>
            <person name="Reed L.K."/>
            <person name="Reenan R."/>
            <person name="Reily A."/>
            <person name="Remington K.A."/>
            <person name="Rieger T.T."/>
            <person name="Ritchie M.G."/>
            <person name="Robin C."/>
            <person name="Rogers Y.H."/>
            <person name="Rohde C."/>
            <person name="Rozas J."/>
            <person name="Rubenfield M.J."/>
            <person name="Ruiz A."/>
            <person name="Russo S."/>
            <person name="Salzberg S.L."/>
            <person name="Sanchez-Gracia A."/>
            <person name="Saranga D.J."/>
            <person name="Sato H."/>
            <person name="Schaeffer S.W."/>
            <person name="Schatz M.C."/>
            <person name="Schlenke T."/>
            <person name="Schwartz R."/>
            <person name="Segarra C."/>
            <person name="Singh R.S."/>
            <person name="Sirot L."/>
            <person name="Sirota M."/>
            <person name="Sisneros N.B."/>
            <person name="Smith C.D."/>
            <person name="Smith T.F."/>
            <person name="Spieth J."/>
            <person name="Stage D.E."/>
            <person name="Stark A."/>
            <person name="Stephan W."/>
            <person name="Strausberg R.L."/>
            <person name="Strempel S."/>
            <person name="Sturgill D."/>
            <person name="Sutton G."/>
            <person name="Sutton G.G."/>
            <person name="Tao W."/>
            <person name="Teichmann S."/>
            <person name="Tobari Y.N."/>
            <person name="Tomimura Y."/>
            <person name="Tsolas J.M."/>
            <person name="Valente V.L."/>
            <person name="Venter E."/>
            <person name="Venter J.C."/>
            <person name="Vicario S."/>
            <person name="Vieira F.G."/>
            <person name="Vilella A.J."/>
            <person name="Villasante A."/>
            <person name="Walenz B."/>
            <person name="Wang J."/>
            <person name="Wasserman M."/>
            <person name="Watts T."/>
            <person name="Wilson D."/>
            <person name="Wilson R.K."/>
            <person name="Wing R.A."/>
            <person name="Wolfner M.F."/>
            <person name="Wong A."/>
            <person name="Wong G.K."/>
            <person name="Wu C.I."/>
            <person name="Wu G."/>
            <person name="Yamamoto D."/>
            <person name="Yang H.P."/>
            <person name="Yang S.P."/>
            <person name="Yorke J.A."/>
            <person name="Yoshida K."/>
            <person name="Zdobnov E."/>
            <person name="Zhang P."/>
            <person name="Zhang Y."/>
            <person name="Zimin A.V."/>
            <person name="Baldwin J."/>
            <person name="Abdouelleil A."/>
            <person name="Abdulkadir J."/>
            <person name="Abebe A."/>
            <person name="Abera B."/>
            <person name="Abreu J."/>
            <person name="Acer S.C."/>
            <person name="Aftuck L."/>
            <person name="Alexander A."/>
            <person name="An P."/>
            <person name="Anderson E."/>
            <person name="Anderson S."/>
            <person name="Arachi H."/>
            <person name="Azer M."/>
            <person name="Bachantsang P."/>
            <person name="Barry A."/>
            <person name="Bayul T."/>
            <person name="Berlin A."/>
            <person name="Bessette D."/>
            <person name="Bloom T."/>
            <person name="Blye J."/>
            <person name="Boguslavskiy L."/>
            <person name="Bonnet C."/>
            <person name="Boukhgalter B."/>
            <person name="Bourzgui I."/>
            <person name="Brown A."/>
            <person name="Cahill P."/>
            <person name="Channer S."/>
            <person name="Cheshatsang Y."/>
            <person name="Chuda L."/>
            <person name="Citroen M."/>
            <person name="Collymore A."/>
            <person name="Cooke P."/>
            <person name="Costello M."/>
            <person name="D'Aco K."/>
            <person name="Daza R."/>
            <person name="De Haan G."/>
            <person name="DeGray S."/>
            <person name="DeMaso C."/>
            <person name="Dhargay N."/>
            <person name="Dooley K."/>
            <person name="Dooley E."/>
            <person name="Doricent M."/>
            <person name="Dorje P."/>
            <person name="Dorjee K."/>
            <person name="Dupes A."/>
            <person name="Elong R."/>
            <person name="Falk J."/>
            <person name="Farina A."/>
            <person name="Faro S."/>
            <person name="Ferguson D."/>
            <person name="Fisher S."/>
            <person name="Foley C.D."/>
            <person name="Franke A."/>
            <person name="Friedrich D."/>
            <person name="Gadbois L."/>
            <person name="Gearin G."/>
            <person name="Gearin C.R."/>
            <person name="Giannoukos G."/>
            <person name="Goode T."/>
            <person name="Graham J."/>
            <person name="Grandbois E."/>
            <person name="Grewal S."/>
            <person name="Gyaltsen K."/>
            <person name="Hafez N."/>
            <person name="Hagos B."/>
            <person name="Hall J."/>
            <person name="Henson C."/>
            <person name="Hollinger A."/>
            <person name="Honan T."/>
            <person name="Huard M.D."/>
            <person name="Hughes L."/>
            <person name="Hurhula B."/>
            <person name="Husby M.E."/>
            <person name="Kamat A."/>
            <person name="Kanga B."/>
            <person name="Kashin S."/>
            <person name="Khazanovich D."/>
            <person name="Kisner P."/>
            <person name="Lance K."/>
            <person name="Lara M."/>
            <person name="Lee W."/>
            <person name="Lennon N."/>
            <person name="Letendre F."/>
            <person name="LeVine R."/>
            <person name="Lipovsky A."/>
            <person name="Liu X."/>
            <person name="Liu J."/>
            <person name="Liu S."/>
            <person name="Lokyitsang T."/>
            <person name="Lokyitsang Y."/>
            <person name="Lubonja R."/>
            <person name="Lui A."/>
            <person name="MacDonald P."/>
            <person name="Magnisalis V."/>
            <person name="Maru K."/>
            <person name="Matthews C."/>
            <person name="McCusker W."/>
            <person name="McDonough S."/>
            <person name="Mehta T."/>
            <person name="Meldrim J."/>
            <person name="Meneus L."/>
            <person name="Mihai O."/>
            <person name="Mihalev A."/>
            <person name="Mihova T."/>
            <person name="Mittelman R."/>
            <person name="Mlenga V."/>
            <person name="Montmayeur A."/>
            <person name="Mulrain L."/>
            <person name="Navidi A."/>
            <person name="Naylor J."/>
            <person name="Negash T."/>
            <person name="Nguyen T."/>
            <person name="Nguyen N."/>
            <person name="Nicol R."/>
            <person name="Norbu C."/>
            <person name="Norbu N."/>
            <person name="Novod N."/>
            <person name="O'Neill B."/>
            <person name="Osman S."/>
            <person name="Markiewicz E."/>
            <person name="Oyono O.L."/>
            <person name="Patti C."/>
            <person name="Phunkhang P."/>
            <person name="Pierre F."/>
            <person name="Priest M."/>
            <person name="Raghuraman S."/>
            <person name="Rege F."/>
            <person name="Reyes R."/>
            <person name="Rise C."/>
            <person name="Rogov P."/>
            <person name="Ross K."/>
            <person name="Ryan E."/>
            <person name="Settipalli S."/>
            <person name="Shea T."/>
            <person name="Sherpa N."/>
            <person name="Shi L."/>
            <person name="Shih D."/>
            <person name="Sparrow T."/>
            <person name="Spaulding J."/>
            <person name="Stalker J."/>
            <person name="Stange-Thomann N."/>
            <person name="Stavropoulos S."/>
            <person name="Stone C."/>
            <person name="Strader C."/>
            <person name="Tesfaye S."/>
            <person name="Thomson T."/>
            <person name="Thoulutsang Y."/>
            <person name="Thoulutsang D."/>
            <person name="Topham K."/>
            <person name="Topping I."/>
            <person name="Tsamla T."/>
            <person name="Vassiliev H."/>
            <person name="Vo A."/>
            <person name="Wangchuk T."/>
            <person name="Wangdi T."/>
            <person name="Weiand M."/>
            <person name="Wilkinson J."/>
            <person name="Wilson A."/>
            <person name="Yadav S."/>
            <person name="Young G."/>
            <person name="Yu Q."/>
            <person name="Zembek L."/>
            <person name="Zhong D."/>
            <person name="Zimmer A."/>
            <person name="Zwirko Z."/>
            <person name="Jaffe D.B."/>
            <person name="Alvarez P."/>
            <person name="Brockman W."/>
            <person name="Butler J."/>
            <person name="Chin C."/>
            <person name="Gnerre S."/>
            <person name="Grabherr M."/>
            <person name="Kleber M."/>
            <person name="Mauceli E."/>
            <person name="MacCallum I."/>
        </authorList>
    </citation>
    <scope>NUCLEOTIDE SEQUENCE [LARGE SCALE GENOMIC DNA]</scope>
    <source>
        <strain evidence="3">Tucson 15010-1051.87</strain>
    </source>
</reference>
<dbReference type="Proteomes" id="UP000008792">
    <property type="component" value="Unassembled WGS sequence"/>
</dbReference>